<accession>A0A1C4V1I6</accession>
<gene>
    <name evidence="3" type="ORF">GA0074696_0792</name>
</gene>
<dbReference type="AlphaFoldDB" id="A0A1C4V1I6"/>
<evidence type="ECO:0000259" key="2">
    <source>
        <dbReference type="Pfam" id="PF05050"/>
    </source>
</evidence>
<reference evidence="3 4" key="1">
    <citation type="submission" date="2016-06" db="EMBL/GenBank/DDBJ databases">
        <authorList>
            <person name="Kjaerup R.B."/>
            <person name="Dalgaard T.S."/>
            <person name="Juul-Madsen H.R."/>
        </authorList>
    </citation>
    <scope>NUCLEOTIDE SEQUENCE [LARGE SCALE GENOMIC DNA]</scope>
    <source>
        <strain evidence="3 4">DSM 43821</strain>
    </source>
</reference>
<dbReference type="GO" id="GO:0008168">
    <property type="term" value="F:methyltransferase activity"/>
    <property type="evidence" value="ECO:0007669"/>
    <property type="project" value="UniProtKB-KW"/>
</dbReference>
<dbReference type="EMBL" id="LT607410">
    <property type="protein sequence ID" value="SCE77746.1"/>
    <property type="molecule type" value="Genomic_DNA"/>
</dbReference>
<dbReference type="GO" id="GO:0032259">
    <property type="term" value="P:methylation"/>
    <property type="evidence" value="ECO:0007669"/>
    <property type="project" value="UniProtKB-KW"/>
</dbReference>
<dbReference type="PANTHER" id="PTHR34203">
    <property type="entry name" value="METHYLTRANSFERASE, FKBM FAMILY PROTEIN"/>
    <property type="match status" value="1"/>
</dbReference>
<proteinExistence type="predicted"/>
<dbReference type="Proteomes" id="UP000198228">
    <property type="component" value="Chromosome I"/>
</dbReference>
<feature type="region of interest" description="Disordered" evidence="1">
    <location>
        <begin position="1"/>
        <end position="31"/>
    </location>
</feature>
<name>A0A1C4V1I6_9ACTN</name>
<dbReference type="Gene3D" id="3.40.50.150">
    <property type="entry name" value="Vaccinia Virus protein VP39"/>
    <property type="match status" value="1"/>
</dbReference>
<feature type="domain" description="Methyltransferase FkbM" evidence="2">
    <location>
        <begin position="103"/>
        <end position="249"/>
    </location>
</feature>
<dbReference type="SUPFAM" id="SSF53335">
    <property type="entry name" value="S-adenosyl-L-methionine-dependent methyltransferases"/>
    <property type="match status" value="1"/>
</dbReference>
<protein>
    <submittedName>
        <fullName evidence="3">Methyltransferase, FkbM family</fullName>
    </submittedName>
</protein>
<evidence type="ECO:0000313" key="3">
    <source>
        <dbReference type="EMBL" id="SCE77746.1"/>
    </source>
</evidence>
<keyword evidence="3" id="KW-0808">Transferase</keyword>
<evidence type="ECO:0000313" key="4">
    <source>
        <dbReference type="Proteomes" id="UP000198228"/>
    </source>
</evidence>
<evidence type="ECO:0000256" key="1">
    <source>
        <dbReference type="SAM" id="MobiDB-lite"/>
    </source>
</evidence>
<dbReference type="InterPro" id="IPR029063">
    <property type="entry name" value="SAM-dependent_MTases_sf"/>
</dbReference>
<dbReference type="Pfam" id="PF05050">
    <property type="entry name" value="Methyltransf_21"/>
    <property type="match status" value="1"/>
</dbReference>
<dbReference type="NCBIfam" id="TIGR01444">
    <property type="entry name" value="fkbM_fam"/>
    <property type="match status" value="1"/>
</dbReference>
<dbReference type="PANTHER" id="PTHR34203:SF15">
    <property type="entry name" value="SLL1173 PROTEIN"/>
    <property type="match status" value="1"/>
</dbReference>
<sequence length="301" mass="32589">MLLRRPRLAAGGGRDLPGPTGETVPLDRPAVSPAPATPALAAGKGLVCCPMASTNVAAAATSGLAAKLPERWVADGIRLVYPRVEPELARLADFVPRGGTAVDVGAWYGPWTARLLRRADRVVSVEPTPPLARQLRTAFPTVEVVEAAVSDHDGTAALYLPDGGAIVGTSSLEQPEQGSPVQVRRITLDALGLTDVRFVKLDIEGHELPALRGGAETIRRDRPVLLIEVEERIQPVEPLLELLTGWGYRGYVLPGRTWVPLADFDLGRHQREAIARVGQSFARRVLWPRPRYVNSVLFRPE</sequence>
<keyword evidence="3" id="KW-0489">Methyltransferase</keyword>
<organism evidence="3 4">
    <name type="scientific">Micromonospora purpureochromogenes</name>
    <dbReference type="NCBI Taxonomy" id="47872"/>
    <lineage>
        <taxon>Bacteria</taxon>
        <taxon>Bacillati</taxon>
        <taxon>Actinomycetota</taxon>
        <taxon>Actinomycetes</taxon>
        <taxon>Micromonosporales</taxon>
        <taxon>Micromonosporaceae</taxon>
        <taxon>Micromonospora</taxon>
    </lineage>
</organism>
<dbReference type="InterPro" id="IPR052514">
    <property type="entry name" value="SAM-dependent_MTase"/>
</dbReference>
<dbReference type="InterPro" id="IPR006342">
    <property type="entry name" value="FkbM_mtfrase"/>
</dbReference>